<evidence type="ECO:0000313" key="2">
    <source>
        <dbReference type="EMBL" id="XCN72502.1"/>
    </source>
</evidence>
<dbReference type="PROSITE" id="PS50222">
    <property type="entry name" value="EF_HAND_2"/>
    <property type="match status" value="1"/>
</dbReference>
<reference evidence="2" key="2">
    <citation type="submission" date="2024-06" db="EMBL/GenBank/DDBJ databases">
        <authorList>
            <person name="Plum-Jensen L.E."/>
            <person name="Schramm A."/>
            <person name="Marshall I.P.G."/>
        </authorList>
    </citation>
    <scope>NUCLEOTIDE SEQUENCE</scope>
    <source>
        <strain evidence="2">Rat1</strain>
    </source>
</reference>
<dbReference type="Pfam" id="PF00656">
    <property type="entry name" value="Peptidase_C14"/>
    <property type="match status" value="1"/>
</dbReference>
<proteinExistence type="predicted"/>
<dbReference type="PANTHER" id="PTHR35812:SF1">
    <property type="entry name" value="LIPOPROTEIN"/>
    <property type="match status" value="1"/>
</dbReference>
<dbReference type="NCBIfam" id="NF047832">
    <property type="entry name" value="caspase_w_EACC1"/>
    <property type="match status" value="1"/>
</dbReference>
<dbReference type="SUPFAM" id="SSF52129">
    <property type="entry name" value="Caspase-like"/>
    <property type="match status" value="1"/>
</dbReference>
<dbReference type="InterPro" id="IPR011460">
    <property type="entry name" value="Lcl_C"/>
</dbReference>
<dbReference type="Gene3D" id="3.40.50.1460">
    <property type="match status" value="1"/>
</dbReference>
<dbReference type="KEGG" id="eaj:Q3M24_19765"/>
<dbReference type="GO" id="GO:0005509">
    <property type="term" value="F:calcium ion binding"/>
    <property type="evidence" value="ECO:0007669"/>
    <property type="project" value="InterPro"/>
</dbReference>
<dbReference type="EMBL" id="CP159373">
    <property type="protein sequence ID" value="XCN72502.1"/>
    <property type="molecule type" value="Genomic_DNA"/>
</dbReference>
<dbReference type="GO" id="GO:0004197">
    <property type="term" value="F:cysteine-type endopeptidase activity"/>
    <property type="evidence" value="ECO:0007669"/>
    <property type="project" value="InterPro"/>
</dbReference>
<reference evidence="2" key="1">
    <citation type="journal article" date="2024" name="Syst. Appl. Microbiol.">
        <title>First single-strain enrichments of Electrothrix cable bacteria, description of E. aestuarii sp. nov. and E. rattekaaiensis sp. nov., and proposal of a cable bacteria taxonomy following the rules of the SeqCode.</title>
        <authorList>
            <person name="Plum-Jensen L.E."/>
            <person name="Schramm A."/>
            <person name="Marshall I.P.G."/>
        </authorList>
    </citation>
    <scope>NUCLEOTIDE SEQUENCE</scope>
    <source>
        <strain evidence="2">Rat1</strain>
    </source>
</reference>
<dbReference type="InterPro" id="IPR018247">
    <property type="entry name" value="EF_Hand_1_Ca_BS"/>
</dbReference>
<accession>A0AAU8LUE7</accession>
<evidence type="ECO:0000259" key="1">
    <source>
        <dbReference type="PROSITE" id="PS50222"/>
    </source>
</evidence>
<organism evidence="2">
    <name type="scientific">Candidatus Electrothrix aestuarii</name>
    <dbReference type="NCBI Taxonomy" id="3062594"/>
    <lineage>
        <taxon>Bacteria</taxon>
        <taxon>Pseudomonadati</taxon>
        <taxon>Thermodesulfobacteriota</taxon>
        <taxon>Desulfobulbia</taxon>
        <taxon>Desulfobulbales</taxon>
        <taxon>Desulfobulbaceae</taxon>
        <taxon>Candidatus Electrothrix</taxon>
    </lineage>
</organism>
<name>A0AAU8LUE7_9BACT</name>
<feature type="domain" description="EF-hand" evidence="1">
    <location>
        <begin position="198"/>
        <end position="222"/>
    </location>
</feature>
<dbReference type="InterPro" id="IPR002048">
    <property type="entry name" value="EF_hand_dom"/>
</dbReference>
<dbReference type="AlphaFoldDB" id="A0AAU8LUE7"/>
<dbReference type="InterPro" id="IPR029030">
    <property type="entry name" value="Caspase-like_dom_sf"/>
</dbReference>
<dbReference type="PANTHER" id="PTHR35812">
    <property type="entry name" value="LIPOPROTEIN"/>
    <property type="match status" value="1"/>
</dbReference>
<dbReference type="Pfam" id="PF07603">
    <property type="entry name" value="Lcl_C"/>
    <property type="match status" value="1"/>
</dbReference>
<sequence>MAEKRYAILIASSEYSAESGLSPLRCPEHDVDALDAILSSPDFGNFTETFVFRNAPSYEILPKLNSVLSNAGKDDLVLIYFSGHGKLNRLGHLCLATVNTDSKALEATSIRASTIKSYFDISYSRKKILLLDCCYSGAAGEEFVRTKGGVNEELQLMSSGQGTFIMTASSGIQTAVEKEGDQYGLFTKHLVVGIRSGEADKDEDGFVDMQELYEYVHEKVREDGAQEPMKWDLHVKGKLVVARSGKEAKERRRQEMERNLHRFAADGRLTSRIVGKAVQVISLPDKEMTAKDRECLLLIERLADERISTGDFVESWVKTCLPPELPPPPSPRLKLLLLILAAVSCAAAGAGWYFFREPPPASVVMPKMGKISVSWQPVPLLTQAGDLQPLLTLPLPPAMGKVSVSPQPVPSLSQINLQPLPKIDKMPQKNRRIGQYIDHGDGTITDTETGLMWKRCAEGLSGVNCEEGEMERYTWDEAVKRFKKIDYAGYADWRLPTIDELKTLLQCSKGKDKDGDCNDGSEKPTINQQAFPNTEAGRFFEAGQFWSGSPYAYLSDFAWFVGFNYGNSRAAFRNGVNAVRLVRGGQ</sequence>
<protein>
    <submittedName>
        <fullName evidence="2">DUF1566 domain-containing protein</fullName>
    </submittedName>
</protein>
<dbReference type="PROSITE" id="PS00018">
    <property type="entry name" value="EF_HAND_1"/>
    <property type="match status" value="1"/>
</dbReference>
<dbReference type="InterPro" id="IPR011600">
    <property type="entry name" value="Pept_C14_caspase"/>
</dbReference>
<dbReference type="GO" id="GO:0006508">
    <property type="term" value="P:proteolysis"/>
    <property type="evidence" value="ECO:0007669"/>
    <property type="project" value="InterPro"/>
</dbReference>
<gene>
    <name evidence="2" type="ORF">Q3M24_19765</name>
</gene>